<feature type="domain" description="Alcohol dehydrogenase-like N-terminal" evidence="3">
    <location>
        <begin position="24"/>
        <end position="126"/>
    </location>
</feature>
<reference evidence="5" key="1">
    <citation type="journal article" date="2019" name="Int. J. Syst. Evol. Microbiol.">
        <title>The Global Catalogue of Microorganisms (GCM) 10K type strain sequencing project: providing services to taxonomists for standard genome sequencing and annotation.</title>
        <authorList>
            <consortium name="The Broad Institute Genomics Platform"/>
            <consortium name="The Broad Institute Genome Sequencing Center for Infectious Disease"/>
            <person name="Wu L."/>
            <person name="Ma J."/>
        </authorList>
    </citation>
    <scope>NUCLEOTIDE SEQUENCE [LARGE SCALE GENOMIC DNA]</scope>
    <source>
        <strain evidence="5">CCUG 60023</strain>
    </source>
</reference>
<dbReference type="InterPro" id="IPR013149">
    <property type="entry name" value="ADH-like_C"/>
</dbReference>
<dbReference type="Pfam" id="PF08240">
    <property type="entry name" value="ADH_N"/>
    <property type="match status" value="1"/>
</dbReference>
<dbReference type="Proteomes" id="UP001597101">
    <property type="component" value="Unassembled WGS sequence"/>
</dbReference>
<evidence type="ECO:0000256" key="1">
    <source>
        <dbReference type="ARBA" id="ARBA00023002"/>
    </source>
</evidence>
<evidence type="ECO:0000259" key="3">
    <source>
        <dbReference type="Pfam" id="PF08240"/>
    </source>
</evidence>
<feature type="domain" description="Alcohol dehydrogenase-like C-terminal" evidence="2">
    <location>
        <begin position="170"/>
        <end position="290"/>
    </location>
</feature>
<dbReference type="Pfam" id="PF00107">
    <property type="entry name" value="ADH_zinc_N"/>
    <property type="match status" value="1"/>
</dbReference>
<dbReference type="SUPFAM" id="SSF50129">
    <property type="entry name" value="GroES-like"/>
    <property type="match status" value="1"/>
</dbReference>
<dbReference type="InterPro" id="IPR050129">
    <property type="entry name" value="Zn_alcohol_dh"/>
</dbReference>
<organism evidence="4 5">
    <name type="scientific">Pseudahrensia aquimaris</name>
    <dbReference type="NCBI Taxonomy" id="744461"/>
    <lineage>
        <taxon>Bacteria</taxon>
        <taxon>Pseudomonadati</taxon>
        <taxon>Pseudomonadota</taxon>
        <taxon>Alphaproteobacteria</taxon>
        <taxon>Hyphomicrobiales</taxon>
        <taxon>Ahrensiaceae</taxon>
        <taxon>Pseudahrensia</taxon>
    </lineage>
</organism>
<dbReference type="Gene3D" id="3.40.50.720">
    <property type="entry name" value="NAD(P)-binding Rossmann-like Domain"/>
    <property type="match status" value="1"/>
</dbReference>
<dbReference type="Gene3D" id="3.90.180.10">
    <property type="entry name" value="Medium-chain alcohol dehydrogenases, catalytic domain"/>
    <property type="match status" value="1"/>
</dbReference>
<dbReference type="RefSeq" id="WP_377211152.1">
    <property type="nucleotide sequence ID" value="NZ_JBHTJV010000002.1"/>
</dbReference>
<evidence type="ECO:0000259" key="2">
    <source>
        <dbReference type="Pfam" id="PF00107"/>
    </source>
</evidence>
<dbReference type="PANTHER" id="PTHR43401">
    <property type="entry name" value="L-THREONINE 3-DEHYDROGENASE"/>
    <property type="match status" value="1"/>
</dbReference>
<evidence type="ECO:0000313" key="4">
    <source>
        <dbReference type="EMBL" id="MFD0915305.1"/>
    </source>
</evidence>
<comment type="caution">
    <text evidence="4">The sequence shown here is derived from an EMBL/GenBank/DDBJ whole genome shotgun (WGS) entry which is preliminary data.</text>
</comment>
<dbReference type="PANTHER" id="PTHR43401:SF2">
    <property type="entry name" value="L-THREONINE 3-DEHYDROGENASE"/>
    <property type="match status" value="1"/>
</dbReference>
<dbReference type="InterPro" id="IPR011032">
    <property type="entry name" value="GroES-like_sf"/>
</dbReference>
<dbReference type="EMBL" id="JBHTJV010000002">
    <property type="protein sequence ID" value="MFD0915305.1"/>
    <property type="molecule type" value="Genomic_DNA"/>
</dbReference>
<proteinExistence type="predicted"/>
<protein>
    <submittedName>
        <fullName evidence="4">Alcohol dehydrogenase catalytic domain-containing protein</fullName>
    </submittedName>
</protein>
<dbReference type="SUPFAM" id="SSF51735">
    <property type="entry name" value="NAD(P)-binding Rossmann-fold domains"/>
    <property type="match status" value="1"/>
</dbReference>
<keyword evidence="5" id="KW-1185">Reference proteome</keyword>
<gene>
    <name evidence="4" type="ORF">ACFQ14_02685</name>
</gene>
<name>A0ABW3FEG4_9HYPH</name>
<accession>A0ABW3FEG4</accession>
<sequence length="329" mass="35275">MRALFYTGTQQSEIRETPDPVAVDGEAHVDVSYCGICGSDMHAWHGHDPRRVPPMILGHEAVGIARAGQYAGKRVAINPLMTCGSCRHCLSGDDHLCAERDLIGMFKAGAYAEQVVVAERNLYPLADEISDEDAALAEPLAVCVHAVEIARKTLRRPVSESRCVVLGGGAIGVLTAMVLADQGAKDLWIAEPNALRREVLEKACAVKAYDPAQGGPAEKSADLVIDCVGAPVTRKAASGLVMPGGTIVHVGLQEAGEGLDTRYFTLQEITFAGTYCYTRYDFAAALQLLTRGLVGNREWIEVRPLEQGAQSFVDIHEGNAPPKIILKMG</sequence>
<dbReference type="InterPro" id="IPR013154">
    <property type="entry name" value="ADH-like_N"/>
</dbReference>
<evidence type="ECO:0000313" key="5">
    <source>
        <dbReference type="Proteomes" id="UP001597101"/>
    </source>
</evidence>
<dbReference type="InterPro" id="IPR036291">
    <property type="entry name" value="NAD(P)-bd_dom_sf"/>
</dbReference>
<keyword evidence="1" id="KW-0560">Oxidoreductase</keyword>